<evidence type="ECO:0000313" key="7">
    <source>
        <dbReference type="EMBL" id="MBB5888220.1"/>
    </source>
</evidence>
<keyword evidence="4" id="KW-1015">Disulfide bond</keyword>
<dbReference type="AlphaFoldDB" id="A0A841CAK6"/>
<evidence type="ECO:0000256" key="3">
    <source>
        <dbReference type="ARBA" id="ARBA00023002"/>
    </source>
</evidence>
<keyword evidence="5" id="KW-0676">Redox-active center</keyword>
<reference evidence="7 8" key="1">
    <citation type="submission" date="2020-08" db="EMBL/GenBank/DDBJ databases">
        <title>Genomic Encyclopedia of Type Strains, Phase IV (KMG-IV): sequencing the most valuable type-strain genomes for metagenomic binning, comparative biology and taxonomic classification.</title>
        <authorList>
            <person name="Goeker M."/>
        </authorList>
    </citation>
    <scope>NUCLEOTIDE SEQUENCE [LARGE SCALE GENOMIC DNA]</scope>
    <source>
        <strain evidence="7 8">DSM 14925</strain>
    </source>
</reference>
<dbReference type="EC" id="1.20.4.1" evidence="7"/>
<evidence type="ECO:0000259" key="6">
    <source>
        <dbReference type="SMART" id="SM00226"/>
    </source>
</evidence>
<gene>
    <name evidence="7" type="ORF">HNQ37_001112</name>
</gene>
<evidence type="ECO:0000313" key="8">
    <source>
        <dbReference type="Proteomes" id="UP000562464"/>
    </source>
</evidence>
<keyword evidence="3 7" id="KW-0560">Oxidoreductase</keyword>
<dbReference type="InterPro" id="IPR014064">
    <property type="entry name" value="Arsenate_reductase_ArsC"/>
</dbReference>
<dbReference type="RefSeq" id="WP_183540087.1">
    <property type="nucleotide sequence ID" value="NZ_JACHHV010000017.1"/>
</dbReference>
<dbReference type="InterPro" id="IPR036196">
    <property type="entry name" value="Ptyr_pPase_sf"/>
</dbReference>
<protein>
    <submittedName>
        <fullName evidence="7">Arsenate reductase</fullName>
        <ecNumber evidence="7">1.20.4.1</ecNumber>
    </submittedName>
</protein>
<dbReference type="NCBIfam" id="TIGR02691">
    <property type="entry name" value="arsC_pI258_fam"/>
    <property type="match status" value="1"/>
</dbReference>
<dbReference type="SMART" id="SM00226">
    <property type="entry name" value="LMWPc"/>
    <property type="match status" value="1"/>
</dbReference>
<keyword evidence="1" id="KW-0963">Cytoplasm</keyword>
<evidence type="ECO:0000256" key="2">
    <source>
        <dbReference type="ARBA" id="ARBA00022849"/>
    </source>
</evidence>
<dbReference type="SUPFAM" id="SSF52788">
    <property type="entry name" value="Phosphotyrosine protein phosphatases I"/>
    <property type="match status" value="1"/>
</dbReference>
<dbReference type="GO" id="GO:0030612">
    <property type="term" value="F:arsenate reductase (thioredoxin) activity"/>
    <property type="evidence" value="ECO:0007669"/>
    <property type="project" value="InterPro"/>
</dbReference>
<sequence length="137" mass="15562">MKKIYFLCTGNSCRSQMAEGYGHEFLEGWEVRSAGVETHGLNSKAVQVMAEDGLDISKYKSTLIDLDYFNAADLIVTLCGDARDKCPMIPLGHAQQHWDLPDPARAIGTKEEIMEEFRRVRDDIKQRVQRLKDIESV</sequence>
<dbReference type="Gene3D" id="3.40.50.2300">
    <property type="match status" value="1"/>
</dbReference>
<dbReference type="CDD" id="cd16345">
    <property type="entry name" value="LMWP_ArsC"/>
    <property type="match status" value="1"/>
</dbReference>
<dbReference type="GO" id="GO:0046685">
    <property type="term" value="P:response to arsenic-containing substance"/>
    <property type="evidence" value="ECO:0007669"/>
    <property type="project" value="UniProtKB-KW"/>
</dbReference>
<proteinExistence type="predicted"/>
<dbReference type="Pfam" id="PF01451">
    <property type="entry name" value="LMWPc"/>
    <property type="match status" value="1"/>
</dbReference>
<keyword evidence="2" id="KW-0059">Arsenical resistance</keyword>
<dbReference type="InterPro" id="IPR023485">
    <property type="entry name" value="Ptyr_pPase"/>
</dbReference>
<dbReference type="PANTHER" id="PTHR43428">
    <property type="entry name" value="ARSENATE REDUCTASE"/>
    <property type="match status" value="1"/>
</dbReference>
<dbReference type="GO" id="GO:0008794">
    <property type="term" value="F:arsenate reductase (glutaredoxin) activity"/>
    <property type="evidence" value="ECO:0007669"/>
    <property type="project" value="UniProtKB-EC"/>
</dbReference>
<organism evidence="7 8">
    <name type="scientific">Lactovum miscens</name>
    <dbReference type="NCBI Taxonomy" id="190387"/>
    <lineage>
        <taxon>Bacteria</taxon>
        <taxon>Bacillati</taxon>
        <taxon>Bacillota</taxon>
        <taxon>Bacilli</taxon>
        <taxon>Lactobacillales</taxon>
        <taxon>Streptococcaceae</taxon>
        <taxon>Lactovum</taxon>
    </lineage>
</organism>
<evidence type="ECO:0000256" key="1">
    <source>
        <dbReference type="ARBA" id="ARBA00022490"/>
    </source>
</evidence>
<accession>A0A841CAK6</accession>
<dbReference type="EMBL" id="JACHHV010000017">
    <property type="protein sequence ID" value="MBB5888220.1"/>
    <property type="molecule type" value="Genomic_DNA"/>
</dbReference>
<evidence type="ECO:0000256" key="4">
    <source>
        <dbReference type="ARBA" id="ARBA00023157"/>
    </source>
</evidence>
<dbReference type="Proteomes" id="UP000562464">
    <property type="component" value="Unassembled WGS sequence"/>
</dbReference>
<dbReference type="GO" id="GO:0004725">
    <property type="term" value="F:protein tyrosine phosphatase activity"/>
    <property type="evidence" value="ECO:0007669"/>
    <property type="project" value="InterPro"/>
</dbReference>
<comment type="caution">
    <text evidence="7">The sequence shown here is derived from an EMBL/GenBank/DDBJ whole genome shotgun (WGS) entry which is preliminary data.</text>
</comment>
<feature type="domain" description="Phosphotyrosine protein phosphatase I" evidence="6">
    <location>
        <begin position="2"/>
        <end position="134"/>
    </location>
</feature>
<evidence type="ECO:0000256" key="5">
    <source>
        <dbReference type="ARBA" id="ARBA00023284"/>
    </source>
</evidence>
<keyword evidence="8" id="KW-1185">Reference proteome</keyword>
<dbReference type="PANTHER" id="PTHR43428:SF1">
    <property type="entry name" value="ARSENATE REDUCTASE"/>
    <property type="match status" value="1"/>
</dbReference>
<name>A0A841CAK6_9LACT</name>